<evidence type="ECO:0000313" key="1">
    <source>
        <dbReference type="EMBL" id="KAK9954421.1"/>
    </source>
</evidence>
<proteinExistence type="predicted"/>
<protein>
    <submittedName>
        <fullName evidence="1">Uncharacterized protein</fullName>
    </submittedName>
</protein>
<gene>
    <name evidence="1" type="ORF">ABG768_016488</name>
</gene>
<comment type="caution">
    <text evidence="1">The sequence shown here is derived from an EMBL/GenBank/DDBJ whole genome shotgun (WGS) entry which is preliminary data.</text>
</comment>
<name>A0AAW1YZ46_CULAL</name>
<evidence type="ECO:0000313" key="2">
    <source>
        <dbReference type="Proteomes" id="UP001479290"/>
    </source>
</evidence>
<sequence>YIHGLRLSVRVGGIITDDCLLSYAAEIYLIQRRTRRMPCRSRALILSEALCGEVFGWLRKPRAADGEPASDVTSVIELYCALLEKYPPEKL</sequence>
<dbReference type="AlphaFoldDB" id="A0AAW1YZ46"/>
<keyword evidence="2" id="KW-1185">Reference proteome</keyword>
<feature type="non-terminal residue" evidence="1">
    <location>
        <position position="1"/>
    </location>
</feature>
<reference evidence="1 2" key="1">
    <citation type="submission" date="2024-05" db="EMBL/GenBank/DDBJ databases">
        <title>A high-quality chromosomal-level genome assembly of Topmouth culter (Culter alburnus).</title>
        <authorList>
            <person name="Zhao H."/>
        </authorList>
    </citation>
    <scope>NUCLEOTIDE SEQUENCE [LARGE SCALE GENOMIC DNA]</scope>
    <source>
        <strain evidence="1">CATC2023</strain>
        <tissue evidence="1">Muscle</tissue>
    </source>
</reference>
<dbReference type="Proteomes" id="UP001479290">
    <property type="component" value="Unassembled WGS sequence"/>
</dbReference>
<organism evidence="1 2">
    <name type="scientific">Culter alburnus</name>
    <name type="common">Topmouth culter</name>
    <dbReference type="NCBI Taxonomy" id="194366"/>
    <lineage>
        <taxon>Eukaryota</taxon>
        <taxon>Metazoa</taxon>
        <taxon>Chordata</taxon>
        <taxon>Craniata</taxon>
        <taxon>Vertebrata</taxon>
        <taxon>Euteleostomi</taxon>
        <taxon>Actinopterygii</taxon>
        <taxon>Neopterygii</taxon>
        <taxon>Teleostei</taxon>
        <taxon>Ostariophysi</taxon>
        <taxon>Cypriniformes</taxon>
        <taxon>Xenocyprididae</taxon>
        <taxon>Xenocypridinae</taxon>
        <taxon>Culter</taxon>
    </lineage>
</organism>
<dbReference type="EMBL" id="JAWDJR010000022">
    <property type="protein sequence ID" value="KAK9954421.1"/>
    <property type="molecule type" value="Genomic_DNA"/>
</dbReference>
<accession>A0AAW1YZ46</accession>